<gene>
    <name evidence="2" type="ORF">SKAU_G00155120</name>
</gene>
<evidence type="ECO:0000313" key="2">
    <source>
        <dbReference type="EMBL" id="KAJ8358987.1"/>
    </source>
</evidence>
<dbReference type="Proteomes" id="UP001152622">
    <property type="component" value="Chromosome 5"/>
</dbReference>
<proteinExistence type="predicted"/>
<accession>A0A9Q1FHE2</accession>
<comment type="caution">
    <text evidence="2">The sequence shown here is derived from an EMBL/GenBank/DDBJ whole genome shotgun (WGS) entry which is preliminary data.</text>
</comment>
<keyword evidence="3" id="KW-1185">Reference proteome</keyword>
<evidence type="ECO:0000313" key="3">
    <source>
        <dbReference type="Proteomes" id="UP001152622"/>
    </source>
</evidence>
<dbReference type="AlphaFoldDB" id="A0A9Q1FHE2"/>
<organism evidence="2 3">
    <name type="scientific">Synaphobranchus kaupii</name>
    <name type="common">Kaup's arrowtooth eel</name>
    <dbReference type="NCBI Taxonomy" id="118154"/>
    <lineage>
        <taxon>Eukaryota</taxon>
        <taxon>Metazoa</taxon>
        <taxon>Chordata</taxon>
        <taxon>Craniata</taxon>
        <taxon>Vertebrata</taxon>
        <taxon>Euteleostomi</taxon>
        <taxon>Actinopterygii</taxon>
        <taxon>Neopterygii</taxon>
        <taxon>Teleostei</taxon>
        <taxon>Anguilliformes</taxon>
        <taxon>Synaphobranchidae</taxon>
        <taxon>Synaphobranchus</taxon>
    </lineage>
</organism>
<dbReference type="EMBL" id="JAINUF010000005">
    <property type="protein sequence ID" value="KAJ8358987.1"/>
    <property type="molecule type" value="Genomic_DNA"/>
</dbReference>
<sequence length="85" mass="9220">METEWIPPLEGRPGCAGEKAVQGPARERSSGGGGSSFTFGRKRMAGRGDSRVRVFRFPRSDVGIDVDEFCCDALAMCFEDTALCK</sequence>
<protein>
    <submittedName>
        <fullName evidence="2">Uncharacterized protein</fullName>
    </submittedName>
</protein>
<name>A0A9Q1FHE2_SYNKA</name>
<feature type="region of interest" description="Disordered" evidence="1">
    <location>
        <begin position="1"/>
        <end position="48"/>
    </location>
</feature>
<evidence type="ECO:0000256" key="1">
    <source>
        <dbReference type="SAM" id="MobiDB-lite"/>
    </source>
</evidence>
<reference evidence="2" key="1">
    <citation type="journal article" date="2023" name="Science">
        <title>Genome structures resolve the early diversification of teleost fishes.</title>
        <authorList>
            <person name="Parey E."/>
            <person name="Louis A."/>
            <person name="Montfort J."/>
            <person name="Bouchez O."/>
            <person name="Roques C."/>
            <person name="Iampietro C."/>
            <person name="Lluch J."/>
            <person name="Castinel A."/>
            <person name="Donnadieu C."/>
            <person name="Desvignes T."/>
            <person name="Floi Bucao C."/>
            <person name="Jouanno E."/>
            <person name="Wen M."/>
            <person name="Mejri S."/>
            <person name="Dirks R."/>
            <person name="Jansen H."/>
            <person name="Henkel C."/>
            <person name="Chen W.J."/>
            <person name="Zahm M."/>
            <person name="Cabau C."/>
            <person name="Klopp C."/>
            <person name="Thompson A.W."/>
            <person name="Robinson-Rechavi M."/>
            <person name="Braasch I."/>
            <person name="Lecointre G."/>
            <person name="Bobe J."/>
            <person name="Postlethwait J.H."/>
            <person name="Berthelot C."/>
            <person name="Roest Crollius H."/>
            <person name="Guiguen Y."/>
        </authorList>
    </citation>
    <scope>NUCLEOTIDE SEQUENCE</scope>
    <source>
        <strain evidence="2">WJC10195</strain>
    </source>
</reference>